<accession>K0TLV4</accession>
<proteinExistence type="predicted"/>
<name>K0TLV4_THAOC</name>
<feature type="non-terminal residue" evidence="1">
    <location>
        <position position="1"/>
    </location>
</feature>
<dbReference type="Proteomes" id="UP000266841">
    <property type="component" value="Unassembled WGS sequence"/>
</dbReference>
<dbReference type="AlphaFoldDB" id="K0TLV4"/>
<keyword evidence="2" id="KW-1185">Reference proteome</keyword>
<reference evidence="1 2" key="1">
    <citation type="journal article" date="2012" name="Genome Biol.">
        <title>Genome and low-iron response of an oceanic diatom adapted to chronic iron limitation.</title>
        <authorList>
            <person name="Lommer M."/>
            <person name="Specht M."/>
            <person name="Roy A.S."/>
            <person name="Kraemer L."/>
            <person name="Andreson R."/>
            <person name="Gutowska M.A."/>
            <person name="Wolf J."/>
            <person name="Bergner S.V."/>
            <person name="Schilhabel M.B."/>
            <person name="Klostermeier U.C."/>
            <person name="Beiko R.G."/>
            <person name="Rosenstiel P."/>
            <person name="Hippler M."/>
            <person name="Laroche J."/>
        </authorList>
    </citation>
    <scope>NUCLEOTIDE SEQUENCE [LARGE SCALE GENOMIC DNA]</scope>
    <source>
        <strain evidence="1 2">CCMP1005</strain>
    </source>
</reference>
<sequence>LPMDEHVLAARSGVVVGVEEGDSVELSMRHETPLGYTMDGWTKGSVDVHLLDFDGQIVSVWTLLLKPESGIIRSVMRRRCGWSIRLFLCANSNSSMPLCLIVSTYTEARCPMRA</sequence>
<organism evidence="1 2">
    <name type="scientific">Thalassiosira oceanica</name>
    <name type="common">Marine diatom</name>
    <dbReference type="NCBI Taxonomy" id="159749"/>
    <lineage>
        <taxon>Eukaryota</taxon>
        <taxon>Sar</taxon>
        <taxon>Stramenopiles</taxon>
        <taxon>Ochrophyta</taxon>
        <taxon>Bacillariophyta</taxon>
        <taxon>Coscinodiscophyceae</taxon>
        <taxon>Thalassiosirophycidae</taxon>
        <taxon>Thalassiosirales</taxon>
        <taxon>Thalassiosiraceae</taxon>
        <taxon>Thalassiosira</taxon>
    </lineage>
</organism>
<gene>
    <name evidence="1" type="ORF">THAOC_02621</name>
</gene>
<protein>
    <submittedName>
        <fullName evidence="1">Uncharacterized protein</fullName>
    </submittedName>
</protein>
<evidence type="ECO:0000313" key="2">
    <source>
        <dbReference type="Proteomes" id="UP000266841"/>
    </source>
</evidence>
<evidence type="ECO:0000313" key="1">
    <source>
        <dbReference type="EMBL" id="EJK75646.1"/>
    </source>
</evidence>
<dbReference type="EMBL" id="AGNL01002815">
    <property type="protein sequence ID" value="EJK75646.1"/>
    <property type="molecule type" value="Genomic_DNA"/>
</dbReference>
<comment type="caution">
    <text evidence="1">The sequence shown here is derived from an EMBL/GenBank/DDBJ whole genome shotgun (WGS) entry which is preliminary data.</text>
</comment>